<name>A0ACB7TEL0_HYAAI</name>
<protein>
    <submittedName>
        <fullName evidence="1">Uncharacterized protein</fullName>
    </submittedName>
</protein>
<keyword evidence="2" id="KW-1185">Reference proteome</keyword>
<sequence>MGTSDGTSAAPPDVLLFPYLRHITLSRCRHTATSILTSGFFGWRPAFRPCTCNLSADLLHPPTRCSPR</sequence>
<organism evidence="1 2">
    <name type="scientific">Hyalomma asiaticum</name>
    <name type="common">Tick</name>
    <dbReference type="NCBI Taxonomy" id="266040"/>
    <lineage>
        <taxon>Eukaryota</taxon>
        <taxon>Metazoa</taxon>
        <taxon>Ecdysozoa</taxon>
        <taxon>Arthropoda</taxon>
        <taxon>Chelicerata</taxon>
        <taxon>Arachnida</taxon>
        <taxon>Acari</taxon>
        <taxon>Parasitiformes</taxon>
        <taxon>Ixodida</taxon>
        <taxon>Ixodoidea</taxon>
        <taxon>Ixodidae</taxon>
        <taxon>Hyalomminae</taxon>
        <taxon>Hyalomma</taxon>
    </lineage>
</organism>
<proteinExistence type="predicted"/>
<reference evidence="1" key="1">
    <citation type="submission" date="2020-05" db="EMBL/GenBank/DDBJ databases">
        <title>Large-scale comparative analyses of tick genomes elucidate their genetic diversity and vector capacities.</title>
        <authorList>
            <person name="Jia N."/>
            <person name="Wang J."/>
            <person name="Shi W."/>
            <person name="Du L."/>
            <person name="Sun Y."/>
            <person name="Zhan W."/>
            <person name="Jiang J."/>
            <person name="Wang Q."/>
            <person name="Zhang B."/>
            <person name="Ji P."/>
            <person name="Sakyi L.B."/>
            <person name="Cui X."/>
            <person name="Yuan T."/>
            <person name="Jiang B."/>
            <person name="Yang W."/>
            <person name="Lam T.T.-Y."/>
            <person name="Chang Q."/>
            <person name="Ding S."/>
            <person name="Wang X."/>
            <person name="Zhu J."/>
            <person name="Ruan X."/>
            <person name="Zhao L."/>
            <person name="Wei J."/>
            <person name="Que T."/>
            <person name="Du C."/>
            <person name="Cheng J."/>
            <person name="Dai P."/>
            <person name="Han X."/>
            <person name="Huang E."/>
            <person name="Gao Y."/>
            <person name="Liu J."/>
            <person name="Shao H."/>
            <person name="Ye R."/>
            <person name="Li L."/>
            <person name="Wei W."/>
            <person name="Wang X."/>
            <person name="Wang C."/>
            <person name="Yang T."/>
            <person name="Huo Q."/>
            <person name="Li W."/>
            <person name="Guo W."/>
            <person name="Chen H."/>
            <person name="Zhou L."/>
            <person name="Ni X."/>
            <person name="Tian J."/>
            <person name="Zhou Y."/>
            <person name="Sheng Y."/>
            <person name="Liu T."/>
            <person name="Pan Y."/>
            <person name="Xia L."/>
            <person name="Li J."/>
            <person name="Zhao F."/>
            <person name="Cao W."/>
        </authorList>
    </citation>
    <scope>NUCLEOTIDE SEQUENCE</scope>
    <source>
        <strain evidence="1">Hyas-2018</strain>
    </source>
</reference>
<dbReference type="EMBL" id="CM023481">
    <property type="protein sequence ID" value="KAH6943822.1"/>
    <property type="molecule type" value="Genomic_DNA"/>
</dbReference>
<dbReference type="Proteomes" id="UP000821845">
    <property type="component" value="Chromosome 1"/>
</dbReference>
<evidence type="ECO:0000313" key="1">
    <source>
        <dbReference type="EMBL" id="KAH6943822.1"/>
    </source>
</evidence>
<evidence type="ECO:0000313" key="2">
    <source>
        <dbReference type="Proteomes" id="UP000821845"/>
    </source>
</evidence>
<gene>
    <name evidence="1" type="ORF">HPB50_000116</name>
</gene>
<accession>A0ACB7TEL0</accession>
<comment type="caution">
    <text evidence="1">The sequence shown here is derived from an EMBL/GenBank/DDBJ whole genome shotgun (WGS) entry which is preliminary data.</text>
</comment>